<organism evidence="1 2">
    <name type="scientific">Nannocystis pusilla</name>
    <dbReference type="NCBI Taxonomy" id="889268"/>
    <lineage>
        <taxon>Bacteria</taxon>
        <taxon>Pseudomonadati</taxon>
        <taxon>Myxococcota</taxon>
        <taxon>Polyangia</taxon>
        <taxon>Nannocystales</taxon>
        <taxon>Nannocystaceae</taxon>
        <taxon>Nannocystis</taxon>
    </lineage>
</organism>
<protein>
    <submittedName>
        <fullName evidence="1">Sensory rhodopsin transducer</fullName>
    </submittedName>
</protein>
<dbReference type="InterPro" id="IPR036698">
    <property type="entry name" value="TM1070-like_sf"/>
</dbReference>
<name>A0ABS7TPH9_9BACT</name>
<dbReference type="Proteomes" id="UP001139031">
    <property type="component" value="Unassembled WGS sequence"/>
</dbReference>
<evidence type="ECO:0000313" key="1">
    <source>
        <dbReference type="EMBL" id="MBZ5710134.1"/>
    </source>
</evidence>
<dbReference type="InterPro" id="IPR009794">
    <property type="entry name" value="ASRT"/>
</dbReference>
<dbReference type="Gene3D" id="2.60.290.11">
    <property type="entry name" value="TM1070-like"/>
    <property type="match status" value="1"/>
</dbReference>
<dbReference type="EMBL" id="JAIRAU010000012">
    <property type="protein sequence ID" value="MBZ5710134.1"/>
    <property type="molecule type" value="Genomic_DNA"/>
</dbReference>
<keyword evidence="2" id="KW-1185">Reference proteome</keyword>
<proteinExistence type="predicted"/>
<reference evidence="1" key="1">
    <citation type="submission" date="2021-08" db="EMBL/GenBank/DDBJ databases">
        <authorList>
            <person name="Stevens D.C."/>
        </authorList>
    </citation>
    <scope>NUCLEOTIDE SEQUENCE</scope>
    <source>
        <strain evidence="1">DSM 53165</strain>
    </source>
</reference>
<accession>A0ABS7TPH9</accession>
<dbReference type="PIRSF" id="PIRSF008711">
    <property type="entry name" value="UCP008711"/>
    <property type="match status" value="1"/>
</dbReference>
<dbReference type="RefSeq" id="WP_224191906.1">
    <property type="nucleotide sequence ID" value="NZ_JAIRAU010000012.1"/>
</dbReference>
<comment type="caution">
    <text evidence="1">The sequence shown here is derived from an EMBL/GenBank/DDBJ whole genome shotgun (WGS) entry which is preliminary data.</text>
</comment>
<dbReference type="Pfam" id="PF07100">
    <property type="entry name" value="ASRT"/>
    <property type="match status" value="1"/>
</dbReference>
<evidence type="ECO:0000313" key="2">
    <source>
        <dbReference type="Proteomes" id="UP001139031"/>
    </source>
</evidence>
<sequence length="125" mass="13934">MTESPLGHRRWAIADGYIPRGSHGPEPEMTSHETASILNASDRDADVRLTIYFADREPAGPFRVTVPARRTRHVRFNDLTEPEPIPLATDFSCVIESDTPIVVQHTRLDSRQAENALITTIAFPA</sequence>
<dbReference type="SUPFAM" id="SSF89232">
    <property type="entry name" value="Hypothetical protein TM1070"/>
    <property type="match status" value="1"/>
</dbReference>
<gene>
    <name evidence="1" type="ORF">K7C98_12790</name>
</gene>